<sequence length="211" mass="22745">MVVDTALRLTRDHGLDGWTVRQLAHALGTWPNTIAHHVGDRDAVLDAVVQRVVALMPNPPADLGWQEWFRALLLPSRDIIAGYTGVARRLVRDGATVPAALPIMDRGIGLLADAGFGPRAPLAYAVLLNTSMLLIALDDDRKLAGRGRGEAAADLMAMAPPAGAGAGWEAMRPWLREWADDPDASRERLYRYTIESLLTGLEADRAAGAGR</sequence>
<evidence type="ECO:0000313" key="5">
    <source>
        <dbReference type="Proteomes" id="UP000677875"/>
    </source>
</evidence>
<evidence type="ECO:0000256" key="1">
    <source>
        <dbReference type="ARBA" id="ARBA00023125"/>
    </source>
</evidence>
<dbReference type="EMBL" id="JAGPNL010000001">
    <property type="protein sequence ID" value="MBQ0824955.1"/>
    <property type="molecule type" value="Genomic_DNA"/>
</dbReference>
<feature type="DNA-binding region" description="H-T-H motif" evidence="2">
    <location>
        <begin position="19"/>
        <end position="38"/>
    </location>
</feature>
<dbReference type="AlphaFoldDB" id="A0A940XAX8"/>
<comment type="caution">
    <text evidence="4">The sequence shown here is derived from an EMBL/GenBank/DDBJ whole genome shotgun (WGS) entry which is preliminary data.</text>
</comment>
<proteinExistence type="predicted"/>
<accession>A0A940XAX8</accession>
<organism evidence="4 5">
    <name type="scientific">Streptomyces tagetis</name>
    <dbReference type="NCBI Taxonomy" id="2820809"/>
    <lineage>
        <taxon>Bacteria</taxon>
        <taxon>Bacillati</taxon>
        <taxon>Actinomycetota</taxon>
        <taxon>Actinomycetes</taxon>
        <taxon>Kitasatosporales</taxon>
        <taxon>Streptomycetaceae</taxon>
        <taxon>Streptomyces</taxon>
    </lineage>
</organism>
<keyword evidence="5" id="KW-1185">Reference proteome</keyword>
<dbReference type="Proteomes" id="UP000677875">
    <property type="component" value="Unassembled WGS sequence"/>
</dbReference>
<name>A0A940XAX8_9ACTN</name>
<dbReference type="InterPro" id="IPR036271">
    <property type="entry name" value="Tet_transcr_reg_TetR-rel_C_sf"/>
</dbReference>
<dbReference type="Gene3D" id="1.10.357.10">
    <property type="entry name" value="Tetracycline Repressor, domain 2"/>
    <property type="match status" value="1"/>
</dbReference>
<reference evidence="4" key="1">
    <citation type="submission" date="2021-04" db="EMBL/GenBank/DDBJ databases">
        <title>Genome seq and assembly of Streptomyces sp. RG38.</title>
        <authorList>
            <person name="Chhetri G."/>
        </authorList>
    </citation>
    <scope>NUCLEOTIDE SEQUENCE</scope>
    <source>
        <strain evidence="4">RG38</strain>
    </source>
</reference>
<dbReference type="GO" id="GO:0003677">
    <property type="term" value="F:DNA binding"/>
    <property type="evidence" value="ECO:0007669"/>
    <property type="project" value="UniProtKB-UniRule"/>
</dbReference>
<evidence type="ECO:0000259" key="3">
    <source>
        <dbReference type="PROSITE" id="PS50977"/>
    </source>
</evidence>
<protein>
    <submittedName>
        <fullName evidence="4">TetR family transcriptional regulator</fullName>
    </submittedName>
</protein>
<gene>
    <name evidence="4" type="ORF">J5Y05_00270</name>
</gene>
<evidence type="ECO:0000313" key="4">
    <source>
        <dbReference type="EMBL" id="MBQ0824955.1"/>
    </source>
</evidence>
<dbReference type="PROSITE" id="PS50977">
    <property type="entry name" value="HTH_TETR_2"/>
    <property type="match status" value="1"/>
</dbReference>
<dbReference type="InterPro" id="IPR001647">
    <property type="entry name" value="HTH_TetR"/>
</dbReference>
<dbReference type="SUPFAM" id="SSF46689">
    <property type="entry name" value="Homeodomain-like"/>
    <property type="match status" value="1"/>
</dbReference>
<dbReference type="InterPro" id="IPR009057">
    <property type="entry name" value="Homeodomain-like_sf"/>
</dbReference>
<feature type="domain" description="HTH tetR-type" evidence="3">
    <location>
        <begin position="1"/>
        <end position="56"/>
    </location>
</feature>
<dbReference type="SUPFAM" id="SSF48498">
    <property type="entry name" value="Tetracyclin repressor-like, C-terminal domain"/>
    <property type="match status" value="1"/>
</dbReference>
<dbReference type="Gene3D" id="1.10.10.60">
    <property type="entry name" value="Homeodomain-like"/>
    <property type="match status" value="1"/>
</dbReference>
<keyword evidence="1 2" id="KW-0238">DNA-binding</keyword>
<evidence type="ECO:0000256" key="2">
    <source>
        <dbReference type="PROSITE-ProRule" id="PRU00335"/>
    </source>
</evidence>